<dbReference type="EMBL" id="NDWU01000018">
    <property type="protein sequence ID" value="PUA31401.1"/>
    <property type="molecule type" value="Genomic_DNA"/>
</dbReference>
<evidence type="ECO:0000313" key="1">
    <source>
        <dbReference type="EMBL" id="PUA31401.1"/>
    </source>
</evidence>
<gene>
    <name evidence="1" type="ORF">B9J98_06480</name>
</gene>
<sequence length="167" mass="18152">MWKSILEQLSEYPARIKVVRLMIEHGIGITEHGSLVVGPVEITDLALARAAGVDRRSVRKTVEYLLSDETLKRIFTGLRPAGALLSPIAKALGYSVLEVRADPSAVGVLAGIASIIAEEGIPIRQASAEDPDLFPEPRLILVLERYPSGDAIKRMLRIPTVKSVTAY</sequence>
<dbReference type="Proteomes" id="UP000244066">
    <property type="component" value="Unassembled WGS sequence"/>
</dbReference>
<name>A0A2R7Y1I6_9ARCH</name>
<dbReference type="PIRSF" id="PIRSF004897">
    <property type="entry name" value="UCP004897_ACT"/>
    <property type="match status" value="1"/>
</dbReference>
<reference evidence="1 2" key="1">
    <citation type="submission" date="2017-04" db="EMBL/GenBank/DDBJ databases">
        <title>Draft Aigarchaeota genome from a New Zealand hot spring.</title>
        <authorList>
            <person name="Reysenbach A.-L."/>
            <person name="Donaho J.A."/>
            <person name="Gerhart J."/>
            <person name="Kelley J.F."/>
            <person name="Kouba K."/>
            <person name="Podar M."/>
            <person name="Stott M."/>
        </authorList>
    </citation>
    <scope>NUCLEOTIDE SEQUENCE [LARGE SCALE GENOMIC DNA]</scope>
    <source>
        <strain evidence="1">NZ13_MG1</strain>
    </source>
</reference>
<dbReference type="AlphaFoldDB" id="A0A2R7Y1I6"/>
<comment type="caution">
    <text evidence="1">The sequence shown here is derived from an EMBL/GenBank/DDBJ whole genome shotgun (WGS) entry which is preliminary data.</text>
</comment>
<protein>
    <recommendedName>
        <fullName evidence="3">Amino acid-binding protein</fullName>
    </recommendedName>
</protein>
<organism evidence="1 2">
    <name type="scientific">Candidatus Terraquivivens tikiterensis</name>
    <dbReference type="NCBI Taxonomy" id="1980982"/>
    <lineage>
        <taxon>Archaea</taxon>
        <taxon>Nitrososphaerota</taxon>
        <taxon>Candidatus Wolframiiraptoraceae</taxon>
        <taxon>Candidatus Terraquivivens</taxon>
    </lineage>
</organism>
<dbReference type="InterPro" id="IPR014424">
    <property type="entry name" value="UCP004897_ACT"/>
</dbReference>
<evidence type="ECO:0008006" key="3">
    <source>
        <dbReference type="Google" id="ProtNLM"/>
    </source>
</evidence>
<evidence type="ECO:0000313" key="2">
    <source>
        <dbReference type="Proteomes" id="UP000244066"/>
    </source>
</evidence>
<proteinExistence type="predicted"/>
<accession>A0A2R7Y1I6</accession>